<dbReference type="Proteomes" id="UP000515703">
    <property type="component" value="Chromosome"/>
</dbReference>
<keyword evidence="1" id="KW-0472">Membrane</keyword>
<dbReference type="AlphaFoldDB" id="A0A7I8DJD7"/>
<keyword evidence="3" id="KW-1185">Reference proteome</keyword>
<reference evidence="2 3" key="2">
    <citation type="submission" date="2020-08" db="EMBL/GenBank/DDBJ databases">
        <authorList>
            <person name="Ueki A."/>
            <person name="Tonouchi A."/>
        </authorList>
    </citation>
    <scope>NUCLEOTIDE SEQUENCE [LARGE SCALE GENOMIC DNA]</scope>
    <source>
        <strain evidence="2 3">CTTW</strain>
    </source>
</reference>
<proteinExistence type="predicted"/>
<feature type="transmembrane region" description="Helical" evidence="1">
    <location>
        <begin position="6"/>
        <end position="30"/>
    </location>
</feature>
<name>A0A7I8DJD7_9FIRM</name>
<evidence type="ECO:0000313" key="2">
    <source>
        <dbReference type="EMBL" id="BCJ98549.1"/>
    </source>
</evidence>
<dbReference type="KEGG" id="acht:bsdcttw_15900"/>
<organism evidence="2 3">
    <name type="scientific">Anaerocolumna chitinilytica</name>
    <dbReference type="NCBI Taxonomy" id="1727145"/>
    <lineage>
        <taxon>Bacteria</taxon>
        <taxon>Bacillati</taxon>
        <taxon>Bacillota</taxon>
        <taxon>Clostridia</taxon>
        <taxon>Lachnospirales</taxon>
        <taxon>Lachnospiraceae</taxon>
        <taxon>Anaerocolumna</taxon>
    </lineage>
</organism>
<keyword evidence="1" id="KW-0812">Transmembrane</keyword>
<gene>
    <name evidence="2" type="ORF">bsdcttw_15900</name>
</gene>
<evidence type="ECO:0000256" key="1">
    <source>
        <dbReference type="SAM" id="Phobius"/>
    </source>
</evidence>
<keyword evidence="1" id="KW-1133">Transmembrane helix</keyword>
<reference evidence="2 3" key="1">
    <citation type="submission" date="2020-08" db="EMBL/GenBank/DDBJ databases">
        <title>Draft genome sequencing of an Anaerocolumna strain isolated from anoxic soil subjected to BSD treatment.</title>
        <authorList>
            <person name="Uek A."/>
            <person name="Tonouchi A."/>
        </authorList>
    </citation>
    <scope>NUCLEOTIDE SEQUENCE [LARGE SCALE GENOMIC DNA]</scope>
    <source>
        <strain evidence="2 3">CTTW</strain>
    </source>
</reference>
<evidence type="ECO:0000313" key="3">
    <source>
        <dbReference type="Proteomes" id="UP000515703"/>
    </source>
</evidence>
<sequence>MDLVDFFAATVKGGFGIGILFLLLLNNYYFKIQGEQHERQKRQKGEKVR</sequence>
<protein>
    <submittedName>
        <fullName evidence="2">Uncharacterized protein</fullName>
    </submittedName>
</protein>
<accession>A0A7I8DJD7</accession>
<dbReference type="EMBL" id="AP023368">
    <property type="protein sequence ID" value="BCJ98549.1"/>
    <property type="molecule type" value="Genomic_DNA"/>
</dbReference>